<dbReference type="Gene3D" id="1.10.10.60">
    <property type="entry name" value="Homeodomain-like"/>
    <property type="match status" value="1"/>
</dbReference>
<protein>
    <recommendedName>
        <fullName evidence="1">Myb-like domain-containing protein</fullName>
    </recommendedName>
</protein>
<accession>A0ABQ7SDG7</accession>
<proteinExistence type="predicted"/>
<dbReference type="InterPro" id="IPR001005">
    <property type="entry name" value="SANT/Myb"/>
</dbReference>
<comment type="caution">
    <text evidence="2">The sequence shown here is derived from an EMBL/GenBank/DDBJ whole genome shotgun (WGS) entry which is preliminary data.</text>
</comment>
<organism evidence="2 3">
    <name type="scientific">Phrynosoma platyrhinos</name>
    <name type="common">Desert horned lizard</name>
    <dbReference type="NCBI Taxonomy" id="52577"/>
    <lineage>
        <taxon>Eukaryota</taxon>
        <taxon>Metazoa</taxon>
        <taxon>Chordata</taxon>
        <taxon>Craniata</taxon>
        <taxon>Vertebrata</taxon>
        <taxon>Euteleostomi</taxon>
        <taxon>Lepidosauria</taxon>
        <taxon>Squamata</taxon>
        <taxon>Bifurcata</taxon>
        <taxon>Unidentata</taxon>
        <taxon>Episquamata</taxon>
        <taxon>Toxicofera</taxon>
        <taxon>Iguania</taxon>
        <taxon>Phrynosomatidae</taxon>
        <taxon>Phrynosomatinae</taxon>
        <taxon>Phrynosoma</taxon>
    </lineage>
</organism>
<name>A0ABQ7SDG7_PHRPL</name>
<dbReference type="EMBL" id="JAIPUX010005291">
    <property type="protein sequence ID" value="KAH0615365.1"/>
    <property type="molecule type" value="Genomic_DNA"/>
</dbReference>
<dbReference type="Proteomes" id="UP000826234">
    <property type="component" value="Unassembled WGS sequence"/>
</dbReference>
<feature type="domain" description="Myb-like" evidence="1">
    <location>
        <begin position="6"/>
        <end position="85"/>
    </location>
</feature>
<gene>
    <name evidence="2" type="ORF">JD844_004547</name>
</gene>
<keyword evidence="3" id="KW-1185">Reference proteome</keyword>
<reference evidence="2 3" key="1">
    <citation type="journal article" date="2022" name="Gigascience">
        <title>A chromosome-level genome assembly and annotation of the desert horned lizard, Phrynosoma platyrhinos, provides insight into chromosomal rearrangements among reptiles.</title>
        <authorList>
            <person name="Koochekian N."/>
            <person name="Ascanio A."/>
            <person name="Farleigh K."/>
            <person name="Card D.C."/>
            <person name="Schield D.R."/>
            <person name="Castoe T.A."/>
            <person name="Jezkova T."/>
        </authorList>
    </citation>
    <scope>NUCLEOTIDE SEQUENCE [LARGE SCALE GENOMIC DNA]</scope>
    <source>
        <strain evidence="2">NK-2021</strain>
    </source>
</reference>
<dbReference type="PANTHER" id="PTHR46760:SF1">
    <property type="entry name" value="TRANSCRIPTION TERMINATION FACTOR 1"/>
    <property type="match status" value="1"/>
</dbReference>
<evidence type="ECO:0000313" key="3">
    <source>
        <dbReference type="Proteomes" id="UP000826234"/>
    </source>
</evidence>
<dbReference type="PROSITE" id="PS50090">
    <property type="entry name" value="MYB_LIKE"/>
    <property type="match status" value="1"/>
</dbReference>
<dbReference type="PANTHER" id="PTHR46760">
    <property type="entry name" value="TRANSCRIPTION TERMINATION FACTOR 1"/>
    <property type="match status" value="1"/>
</dbReference>
<evidence type="ECO:0000313" key="2">
    <source>
        <dbReference type="EMBL" id="KAH0615365.1"/>
    </source>
</evidence>
<evidence type="ECO:0000259" key="1">
    <source>
        <dbReference type="PROSITE" id="PS50090"/>
    </source>
</evidence>
<dbReference type="InterPro" id="IPR009057">
    <property type="entry name" value="Homeodomain-like_sf"/>
</dbReference>
<dbReference type="SUPFAM" id="SSF46689">
    <property type="entry name" value="Homeodomain-like"/>
    <property type="match status" value="1"/>
</dbReference>
<sequence>MPFLTWSEFNSGAWSREETKKLLNTLKEILSAKVEGLNSTLEPKKMDQAMLLREHLYKDIPWFWVEAKVGTRGWKQCKKKWLYIVTKKMSGGKMWNRGIANVIFKINVIERLYQVENVDDINWEDISHIIGNVPPDYVRNRFYKMKSMYVPSQYRKTFSETIGYLHKEILPMLRSKVEGMTKRVATRNRTWKSVFQFNYIFQDENDLIDDEEEEEEGLVEGVTTE</sequence>
<dbReference type="InterPro" id="IPR053078">
    <property type="entry name" value="TTF1-like"/>
</dbReference>